<evidence type="ECO:0000313" key="1">
    <source>
        <dbReference type="EMBL" id="SER11256.1"/>
    </source>
</evidence>
<accession>A0A1H9LIL1</accession>
<protein>
    <submittedName>
        <fullName evidence="1">Uncharacterized protein</fullName>
    </submittedName>
</protein>
<keyword evidence="2" id="KW-1185">Reference proteome</keyword>
<reference evidence="2" key="1">
    <citation type="submission" date="2016-10" db="EMBL/GenBank/DDBJ databases">
        <authorList>
            <person name="Varghese N."/>
            <person name="Submissions S."/>
        </authorList>
    </citation>
    <scope>NUCLEOTIDE SEQUENCE [LARGE SCALE GENOMIC DNA]</scope>
    <source>
        <strain evidence="2">DSM 15719</strain>
    </source>
</reference>
<dbReference type="Proteomes" id="UP000183658">
    <property type="component" value="Unassembled WGS sequence"/>
</dbReference>
<organism evidence="1 2">
    <name type="scientific">Flavobacterium frigoris</name>
    <dbReference type="NCBI Taxonomy" id="229204"/>
    <lineage>
        <taxon>Bacteria</taxon>
        <taxon>Pseudomonadati</taxon>
        <taxon>Bacteroidota</taxon>
        <taxon>Flavobacteriia</taxon>
        <taxon>Flavobacteriales</taxon>
        <taxon>Flavobacteriaceae</taxon>
        <taxon>Flavobacterium</taxon>
    </lineage>
</organism>
<sequence length="46" mass="5473">MHKKVKDKRPVSKIETIFETEHRLRGEAILISKTFVHTKPIKFLLK</sequence>
<evidence type="ECO:0000313" key="2">
    <source>
        <dbReference type="Proteomes" id="UP000183658"/>
    </source>
</evidence>
<gene>
    <name evidence="1" type="ORF">SAMN05444355_10745</name>
</gene>
<name>A0A1H9LIL1_FLAFI</name>
<dbReference type="AlphaFoldDB" id="A0A1H9LIL1"/>
<proteinExistence type="predicted"/>
<dbReference type="EMBL" id="FOFZ01000007">
    <property type="protein sequence ID" value="SER11256.1"/>
    <property type="molecule type" value="Genomic_DNA"/>
</dbReference>